<feature type="compositionally biased region" description="Basic and acidic residues" evidence="1">
    <location>
        <begin position="28"/>
        <end position="41"/>
    </location>
</feature>
<sequence length="108" mass="12047">MPKMIQTKISLIERIVIREPSPNSGRSNVEKVVGKDKEKATKPLSKAKPSLRHPHSFSKTTQPWSSSGKKRPSSDSQATPGKKQKTSSSSRPYWLNCSSTARRVCRLL</sequence>
<name>A0ABD1Q4L4_9LAMI</name>
<organism evidence="2 3">
    <name type="scientific">Abeliophyllum distichum</name>
    <dbReference type="NCBI Taxonomy" id="126358"/>
    <lineage>
        <taxon>Eukaryota</taxon>
        <taxon>Viridiplantae</taxon>
        <taxon>Streptophyta</taxon>
        <taxon>Embryophyta</taxon>
        <taxon>Tracheophyta</taxon>
        <taxon>Spermatophyta</taxon>
        <taxon>Magnoliopsida</taxon>
        <taxon>eudicotyledons</taxon>
        <taxon>Gunneridae</taxon>
        <taxon>Pentapetalae</taxon>
        <taxon>asterids</taxon>
        <taxon>lamiids</taxon>
        <taxon>Lamiales</taxon>
        <taxon>Oleaceae</taxon>
        <taxon>Forsythieae</taxon>
        <taxon>Abeliophyllum</taxon>
    </lineage>
</organism>
<protein>
    <submittedName>
        <fullName evidence="2">Uncharacterized protein</fullName>
    </submittedName>
</protein>
<gene>
    <name evidence="2" type="ORF">Adt_39273</name>
</gene>
<accession>A0ABD1Q4L4</accession>
<dbReference type="EMBL" id="JBFOLK010000012">
    <property type="protein sequence ID" value="KAL2471137.1"/>
    <property type="molecule type" value="Genomic_DNA"/>
</dbReference>
<reference evidence="3" key="1">
    <citation type="submission" date="2024-07" db="EMBL/GenBank/DDBJ databases">
        <title>Two chromosome-level genome assemblies of Korean endemic species Abeliophyllum distichum and Forsythia ovata (Oleaceae).</title>
        <authorList>
            <person name="Jang H."/>
        </authorList>
    </citation>
    <scope>NUCLEOTIDE SEQUENCE [LARGE SCALE GENOMIC DNA]</scope>
</reference>
<evidence type="ECO:0000256" key="1">
    <source>
        <dbReference type="SAM" id="MobiDB-lite"/>
    </source>
</evidence>
<evidence type="ECO:0000313" key="2">
    <source>
        <dbReference type="EMBL" id="KAL2471137.1"/>
    </source>
</evidence>
<keyword evidence="3" id="KW-1185">Reference proteome</keyword>
<dbReference type="Proteomes" id="UP001604336">
    <property type="component" value="Unassembled WGS sequence"/>
</dbReference>
<proteinExistence type="predicted"/>
<evidence type="ECO:0000313" key="3">
    <source>
        <dbReference type="Proteomes" id="UP001604336"/>
    </source>
</evidence>
<dbReference type="AlphaFoldDB" id="A0ABD1Q4L4"/>
<feature type="region of interest" description="Disordered" evidence="1">
    <location>
        <begin position="18"/>
        <end position="94"/>
    </location>
</feature>
<comment type="caution">
    <text evidence="2">The sequence shown here is derived from an EMBL/GenBank/DDBJ whole genome shotgun (WGS) entry which is preliminary data.</text>
</comment>